<reference evidence="1 2" key="1">
    <citation type="submission" date="2020-07" db="EMBL/GenBank/DDBJ databases">
        <title>Sequencing the genomes of 1000 actinobacteria strains.</title>
        <authorList>
            <person name="Klenk H.-P."/>
        </authorList>
    </citation>
    <scope>NUCLEOTIDE SEQUENCE [LARGE SCALE GENOMIC DNA]</scope>
    <source>
        <strain evidence="1 2">DSM 26487</strain>
    </source>
</reference>
<comment type="caution">
    <text evidence="1">The sequence shown here is derived from an EMBL/GenBank/DDBJ whole genome shotgun (WGS) entry which is preliminary data.</text>
</comment>
<protein>
    <submittedName>
        <fullName evidence="1">Uncharacterized protein</fullName>
    </submittedName>
</protein>
<accession>A0A7Z0DNT9</accession>
<evidence type="ECO:0000313" key="1">
    <source>
        <dbReference type="EMBL" id="NYI78902.1"/>
    </source>
</evidence>
<sequence>MRMLAQAAGFRRRARRLLATESGPAWGQFLTDGGFTDDVVNQFAVPLVSCVIDEVGGRRQAFAVGGDLVSYSLPRRPG</sequence>
<organism evidence="1 2">
    <name type="scientific">Nocardioides panzhihuensis</name>
    <dbReference type="NCBI Taxonomy" id="860243"/>
    <lineage>
        <taxon>Bacteria</taxon>
        <taxon>Bacillati</taxon>
        <taxon>Actinomycetota</taxon>
        <taxon>Actinomycetes</taxon>
        <taxon>Propionibacteriales</taxon>
        <taxon>Nocardioidaceae</taxon>
        <taxon>Nocardioides</taxon>
    </lineage>
</organism>
<evidence type="ECO:0000313" key="2">
    <source>
        <dbReference type="Proteomes" id="UP000564496"/>
    </source>
</evidence>
<dbReference type="Proteomes" id="UP000564496">
    <property type="component" value="Unassembled WGS sequence"/>
</dbReference>
<dbReference type="RefSeq" id="WP_179659198.1">
    <property type="nucleotide sequence ID" value="NZ_JACBZR010000001.1"/>
</dbReference>
<keyword evidence="2" id="KW-1185">Reference proteome</keyword>
<dbReference type="AlphaFoldDB" id="A0A7Z0DNT9"/>
<dbReference type="EMBL" id="JACBZR010000001">
    <property type="protein sequence ID" value="NYI78902.1"/>
    <property type="molecule type" value="Genomic_DNA"/>
</dbReference>
<proteinExistence type="predicted"/>
<gene>
    <name evidence="1" type="ORF">BJ988_003550</name>
</gene>
<name>A0A7Z0DNT9_9ACTN</name>